<dbReference type="Proteomes" id="UP001626550">
    <property type="component" value="Unassembled WGS sequence"/>
</dbReference>
<dbReference type="InterPro" id="IPR050327">
    <property type="entry name" value="Proton-linked_MCT"/>
</dbReference>
<evidence type="ECO:0000256" key="1">
    <source>
        <dbReference type="SAM" id="Phobius"/>
    </source>
</evidence>
<comment type="caution">
    <text evidence="2">The sequence shown here is derived from an EMBL/GenBank/DDBJ whole genome shotgun (WGS) entry which is preliminary data.</text>
</comment>
<name>A0ABD2QE55_9PLAT</name>
<keyword evidence="1" id="KW-0472">Membrane</keyword>
<evidence type="ECO:0000313" key="3">
    <source>
        <dbReference type="Proteomes" id="UP001626550"/>
    </source>
</evidence>
<organism evidence="2 3">
    <name type="scientific">Cichlidogyrus casuarinus</name>
    <dbReference type="NCBI Taxonomy" id="1844966"/>
    <lineage>
        <taxon>Eukaryota</taxon>
        <taxon>Metazoa</taxon>
        <taxon>Spiralia</taxon>
        <taxon>Lophotrochozoa</taxon>
        <taxon>Platyhelminthes</taxon>
        <taxon>Monogenea</taxon>
        <taxon>Monopisthocotylea</taxon>
        <taxon>Dactylogyridea</taxon>
        <taxon>Ancyrocephalidae</taxon>
        <taxon>Cichlidogyrus</taxon>
    </lineage>
</organism>
<protein>
    <submittedName>
        <fullName evidence="2">Uncharacterized protein</fullName>
    </submittedName>
</protein>
<reference evidence="2 3" key="1">
    <citation type="submission" date="2024-11" db="EMBL/GenBank/DDBJ databases">
        <title>Adaptive evolution of stress response genes in parasites aligns with host niche diversity.</title>
        <authorList>
            <person name="Hahn C."/>
            <person name="Resl P."/>
        </authorList>
    </citation>
    <scope>NUCLEOTIDE SEQUENCE [LARGE SCALE GENOMIC DNA]</scope>
    <source>
        <strain evidence="2">EGGRZ-B1_66</strain>
        <tissue evidence="2">Body</tissue>
    </source>
</reference>
<dbReference type="AlphaFoldDB" id="A0ABD2QE55"/>
<feature type="transmembrane region" description="Helical" evidence="1">
    <location>
        <begin position="65"/>
        <end position="93"/>
    </location>
</feature>
<dbReference type="PANTHER" id="PTHR11360:SF284">
    <property type="entry name" value="EG:103B4.3 PROTEIN-RELATED"/>
    <property type="match status" value="1"/>
</dbReference>
<proteinExistence type="predicted"/>
<gene>
    <name evidence="2" type="ORF">Ciccas_003837</name>
</gene>
<sequence>MNDVDQKGAASLLKYLSLANTIGRAGAGIVSDLPFINPIWLNNFALVLGGTVLIFIPLMQTYSGLMAMAVIYGGIIGSAILLSGIMCMPLMCLSRWENNPKNRDASVLGLFSAMCCRCGSKDVEAKE</sequence>
<dbReference type="PANTHER" id="PTHR11360">
    <property type="entry name" value="MONOCARBOXYLATE TRANSPORTER"/>
    <property type="match status" value="1"/>
</dbReference>
<dbReference type="EMBL" id="JBJKFK010000373">
    <property type="protein sequence ID" value="KAL3317512.1"/>
    <property type="molecule type" value="Genomic_DNA"/>
</dbReference>
<keyword evidence="3" id="KW-1185">Reference proteome</keyword>
<keyword evidence="1" id="KW-1133">Transmembrane helix</keyword>
<accession>A0ABD2QE55</accession>
<feature type="transmembrane region" description="Helical" evidence="1">
    <location>
        <begin position="39"/>
        <end position="59"/>
    </location>
</feature>
<evidence type="ECO:0000313" key="2">
    <source>
        <dbReference type="EMBL" id="KAL3317512.1"/>
    </source>
</evidence>
<keyword evidence="1" id="KW-0812">Transmembrane</keyword>